<dbReference type="Gene3D" id="3.30.470.20">
    <property type="entry name" value="ATP-grasp fold, B domain"/>
    <property type="match status" value="1"/>
</dbReference>
<organism evidence="3 4">
    <name type="scientific">Ramlibacter rhizophilus</name>
    <dbReference type="NCBI Taxonomy" id="1781167"/>
    <lineage>
        <taxon>Bacteria</taxon>
        <taxon>Pseudomonadati</taxon>
        <taxon>Pseudomonadota</taxon>
        <taxon>Betaproteobacteria</taxon>
        <taxon>Burkholderiales</taxon>
        <taxon>Comamonadaceae</taxon>
        <taxon>Ramlibacter</taxon>
    </lineage>
</organism>
<gene>
    <name evidence="3" type="ORF">EZ242_19615</name>
</gene>
<dbReference type="PROSITE" id="PS50975">
    <property type="entry name" value="ATP_GRASP"/>
    <property type="match status" value="1"/>
</dbReference>
<dbReference type="OrthoDB" id="5372487at2"/>
<dbReference type="InterPro" id="IPR011761">
    <property type="entry name" value="ATP-grasp"/>
</dbReference>
<keyword evidence="1" id="KW-0547">Nucleotide-binding</keyword>
<dbReference type="SUPFAM" id="SSF56059">
    <property type="entry name" value="Glutathione synthetase ATP-binding domain-like"/>
    <property type="match status" value="1"/>
</dbReference>
<dbReference type="AlphaFoldDB" id="A0A4Z0BEJ1"/>
<feature type="domain" description="ATP-grasp" evidence="2">
    <location>
        <begin position="128"/>
        <end position="318"/>
    </location>
</feature>
<dbReference type="Pfam" id="PF15632">
    <property type="entry name" value="ATPgrasp_Ter"/>
    <property type="match status" value="1"/>
</dbReference>
<dbReference type="GO" id="GO:0005524">
    <property type="term" value="F:ATP binding"/>
    <property type="evidence" value="ECO:0007669"/>
    <property type="project" value="UniProtKB-UniRule"/>
</dbReference>
<evidence type="ECO:0000259" key="2">
    <source>
        <dbReference type="PROSITE" id="PS50975"/>
    </source>
</evidence>
<name>A0A4Z0BEJ1_9BURK</name>
<keyword evidence="4" id="KW-1185">Reference proteome</keyword>
<keyword evidence="1" id="KW-0067">ATP-binding</keyword>
<sequence length="392" mass="41351">MQAPAPLNVPRRVIVADGAPPAALAAVRSLVRAGHRVEVSTSRRWGDRAARSRGVEPFATPSPSHQSAGFGEALLARAKQGGGPVILPCTEAAVLAIEARRAEFERHAQVLLPSSPVLRRVLDKRETLAVARRIGIATPRTVTVTGPADLPAIAGLRYPVVVKPASSRWTARDVVATAGPLYASHVDTAALAATRLLEDGAPGALVQEFVPGSGWGVGLLVRAGSASAVFVHRRLREVHPAGGPSAAAESAPPEPALVEPAIALLRALDWEGLAMVEFRREGLGEPVLMEVNGRTWGTLGLAIDAGVDFPALLVSGGGGLPPAYRAGMRRRWLAGELRRVQAVFYGRPPGYAGPFPSRWRAIADVMLGVAPDFVFRWSDPMPFASEVLDAMS</sequence>
<evidence type="ECO:0000256" key="1">
    <source>
        <dbReference type="PROSITE-ProRule" id="PRU00409"/>
    </source>
</evidence>
<dbReference type="GO" id="GO:0046872">
    <property type="term" value="F:metal ion binding"/>
    <property type="evidence" value="ECO:0007669"/>
    <property type="project" value="InterPro"/>
</dbReference>
<protein>
    <recommendedName>
        <fullName evidence="2">ATP-grasp domain-containing protein</fullName>
    </recommendedName>
</protein>
<evidence type="ECO:0000313" key="4">
    <source>
        <dbReference type="Proteomes" id="UP000297564"/>
    </source>
</evidence>
<proteinExistence type="predicted"/>
<dbReference type="EMBL" id="SMLL01000008">
    <property type="protein sequence ID" value="TFY96883.1"/>
    <property type="molecule type" value="Genomic_DNA"/>
</dbReference>
<evidence type="ECO:0000313" key="3">
    <source>
        <dbReference type="EMBL" id="TFY96883.1"/>
    </source>
</evidence>
<dbReference type="Proteomes" id="UP000297564">
    <property type="component" value="Unassembled WGS sequence"/>
</dbReference>
<comment type="caution">
    <text evidence="3">The sequence shown here is derived from an EMBL/GenBank/DDBJ whole genome shotgun (WGS) entry which is preliminary data.</text>
</comment>
<reference evidence="3 4" key="1">
    <citation type="submission" date="2019-03" db="EMBL/GenBank/DDBJ databases">
        <title>Ramlibacter rhizophilus CCTCC AB2015357, whole genome shotgun sequence.</title>
        <authorList>
            <person name="Zhang X."/>
            <person name="Feng G."/>
            <person name="Zhu H."/>
        </authorList>
    </citation>
    <scope>NUCLEOTIDE SEQUENCE [LARGE SCALE GENOMIC DNA]</scope>
    <source>
        <strain evidence="3 4">CCTCC AB2015357</strain>
    </source>
</reference>
<accession>A0A4Z0BEJ1</accession>